<organism evidence="2 3">
    <name type="scientific">Elysia marginata</name>
    <dbReference type="NCBI Taxonomy" id="1093978"/>
    <lineage>
        <taxon>Eukaryota</taxon>
        <taxon>Metazoa</taxon>
        <taxon>Spiralia</taxon>
        <taxon>Lophotrochozoa</taxon>
        <taxon>Mollusca</taxon>
        <taxon>Gastropoda</taxon>
        <taxon>Heterobranchia</taxon>
        <taxon>Euthyneura</taxon>
        <taxon>Panpulmonata</taxon>
        <taxon>Sacoglossa</taxon>
        <taxon>Placobranchoidea</taxon>
        <taxon>Plakobranchidae</taxon>
        <taxon>Elysia</taxon>
    </lineage>
</organism>
<dbReference type="AlphaFoldDB" id="A0AAV4E8V3"/>
<evidence type="ECO:0000313" key="2">
    <source>
        <dbReference type="EMBL" id="GFR57394.1"/>
    </source>
</evidence>
<feature type="compositionally biased region" description="Gly residues" evidence="1">
    <location>
        <begin position="128"/>
        <end position="141"/>
    </location>
</feature>
<name>A0AAV4E8V3_9GAST</name>
<gene>
    <name evidence="2" type="ORF">ElyMa_005337100</name>
</gene>
<feature type="region of interest" description="Disordered" evidence="1">
    <location>
        <begin position="1"/>
        <end position="60"/>
    </location>
</feature>
<dbReference type="EMBL" id="BMAT01010618">
    <property type="protein sequence ID" value="GFR57394.1"/>
    <property type="molecule type" value="Genomic_DNA"/>
</dbReference>
<evidence type="ECO:0000256" key="1">
    <source>
        <dbReference type="SAM" id="MobiDB-lite"/>
    </source>
</evidence>
<accession>A0AAV4E8V3</accession>
<dbReference type="Proteomes" id="UP000762676">
    <property type="component" value="Unassembled WGS sequence"/>
</dbReference>
<keyword evidence="3" id="KW-1185">Reference proteome</keyword>
<sequence length="141" mass="15036">MYEDVKGEKDGDSEGVGAGVLKRRVRECVRQSGYHDDDGNHDGVDNDDDDNDNDDDDHGDASLAVLCLAKLAAKCRAVMFPDAHKGLMGLQRLEDYDNIDSSVGDDNDHDDDDIDNDDDDDDDDDDGGGGGGGGGDEGNMI</sequence>
<proteinExistence type="predicted"/>
<feature type="compositionally biased region" description="Acidic residues" evidence="1">
    <location>
        <begin position="103"/>
        <end position="127"/>
    </location>
</feature>
<comment type="caution">
    <text evidence="2">The sequence shown here is derived from an EMBL/GenBank/DDBJ whole genome shotgun (WGS) entry which is preliminary data.</text>
</comment>
<evidence type="ECO:0000313" key="3">
    <source>
        <dbReference type="Proteomes" id="UP000762676"/>
    </source>
</evidence>
<feature type="region of interest" description="Disordered" evidence="1">
    <location>
        <begin position="98"/>
        <end position="141"/>
    </location>
</feature>
<feature type="compositionally biased region" description="Basic and acidic residues" evidence="1">
    <location>
        <begin position="1"/>
        <end position="12"/>
    </location>
</feature>
<feature type="compositionally biased region" description="Acidic residues" evidence="1">
    <location>
        <begin position="45"/>
        <end position="58"/>
    </location>
</feature>
<feature type="compositionally biased region" description="Basic and acidic residues" evidence="1">
    <location>
        <begin position="26"/>
        <end position="44"/>
    </location>
</feature>
<reference evidence="2 3" key="1">
    <citation type="journal article" date="2021" name="Elife">
        <title>Chloroplast acquisition without the gene transfer in kleptoplastic sea slugs, Plakobranchus ocellatus.</title>
        <authorList>
            <person name="Maeda T."/>
            <person name="Takahashi S."/>
            <person name="Yoshida T."/>
            <person name="Shimamura S."/>
            <person name="Takaki Y."/>
            <person name="Nagai Y."/>
            <person name="Toyoda A."/>
            <person name="Suzuki Y."/>
            <person name="Arimoto A."/>
            <person name="Ishii H."/>
            <person name="Satoh N."/>
            <person name="Nishiyama T."/>
            <person name="Hasebe M."/>
            <person name="Maruyama T."/>
            <person name="Minagawa J."/>
            <person name="Obokata J."/>
            <person name="Shigenobu S."/>
        </authorList>
    </citation>
    <scope>NUCLEOTIDE SEQUENCE [LARGE SCALE GENOMIC DNA]</scope>
</reference>
<protein>
    <submittedName>
        <fullName evidence="2">Uncharacterized protein</fullName>
    </submittedName>
</protein>